<dbReference type="SUPFAM" id="SSF54106">
    <property type="entry name" value="LysM domain"/>
    <property type="match status" value="1"/>
</dbReference>
<comment type="caution">
    <text evidence="3">The sequence shown here is derived from an EMBL/GenBank/DDBJ whole genome shotgun (WGS) entry which is preliminary data.</text>
</comment>
<evidence type="ECO:0000256" key="1">
    <source>
        <dbReference type="SAM" id="MobiDB-lite"/>
    </source>
</evidence>
<feature type="region of interest" description="Disordered" evidence="1">
    <location>
        <begin position="222"/>
        <end position="520"/>
    </location>
</feature>
<dbReference type="InterPro" id="IPR036779">
    <property type="entry name" value="LysM_dom_sf"/>
</dbReference>
<feature type="compositionally biased region" description="Low complexity" evidence="1">
    <location>
        <begin position="422"/>
        <end position="432"/>
    </location>
</feature>
<dbReference type="Pfam" id="PF20918">
    <property type="entry name" value="SPOCS_spoVID-N"/>
    <property type="match status" value="1"/>
</dbReference>
<evidence type="ECO:0000259" key="2">
    <source>
        <dbReference type="SMART" id="SM00257"/>
    </source>
</evidence>
<evidence type="ECO:0000313" key="3">
    <source>
        <dbReference type="EMBL" id="GIQ62366.1"/>
    </source>
</evidence>
<feature type="compositionally biased region" description="Polar residues" evidence="1">
    <location>
        <begin position="307"/>
        <end position="320"/>
    </location>
</feature>
<accession>A0ABQ4N2H5</accession>
<protein>
    <recommendedName>
        <fullName evidence="2">LysM domain-containing protein</fullName>
    </recommendedName>
</protein>
<reference evidence="3 4" key="1">
    <citation type="submission" date="2021-04" db="EMBL/GenBank/DDBJ databases">
        <title>Draft genome sequence of Paenibacillus cisolokensis, LC2-13A.</title>
        <authorList>
            <person name="Uke A."/>
            <person name="Chhe C."/>
            <person name="Baramee S."/>
            <person name="Kosugi A."/>
        </authorList>
    </citation>
    <scope>NUCLEOTIDE SEQUENCE [LARGE SCALE GENOMIC DNA]</scope>
    <source>
        <strain evidence="3 4">LC2-13A</strain>
    </source>
</reference>
<feature type="compositionally biased region" description="Basic and acidic residues" evidence="1">
    <location>
        <begin position="382"/>
        <end position="392"/>
    </location>
</feature>
<dbReference type="Proteomes" id="UP000680304">
    <property type="component" value="Unassembled WGS sequence"/>
</dbReference>
<dbReference type="EMBL" id="BOVJ01000029">
    <property type="protein sequence ID" value="GIQ62366.1"/>
    <property type="molecule type" value="Genomic_DNA"/>
</dbReference>
<dbReference type="SMART" id="SM00257">
    <property type="entry name" value="LysM"/>
    <property type="match status" value="1"/>
</dbReference>
<dbReference type="Gene3D" id="3.10.350.10">
    <property type="entry name" value="LysM domain"/>
    <property type="match status" value="1"/>
</dbReference>
<feature type="domain" description="LysM" evidence="2">
    <location>
        <begin position="544"/>
        <end position="587"/>
    </location>
</feature>
<keyword evidence="4" id="KW-1185">Reference proteome</keyword>
<dbReference type="CDD" id="cd00118">
    <property type="entry name" value="LysM"/>
    <property type="match status" value="1"/>
</dbReference>
<dbReference type="InterPro" id="IPR018392">
    <property type="entry name" value="LysM"/>
</dbReference>
<sequence>MSDQTSGLRFDVYERVHLPDEMAGIEELEEIELVPRIQVLQQGEQAVLKGNLLLSGIYNAQHTAESQSLEHRIPVEITLPMNRVESLDDISVEIDNFDVDVLSARTLNITGVLSLNGIRLESEPEAEPAWREEPFTVVHKRKDDSWTGQDFAARDEAEEPEEAFAAPADTDDEFQQTPEYAEQRPEQPGETEVSGFVGTAGSDLSANGFAEYDGQQALPPSYELQSESRDAAGRTSPWQPPHNTLRPAPWPKTALSEAETSAFQSASQSGQPFNVWQNSPEAGYPDHAQAGDGDVEEGAFYRPESYAASQQQSEAYTVPQQPVIDWSAFAEHGGQAAQGEEPQADAAAEPGIAFGEWLANEAASPQRETASEAVRESLSAQKAEDQPQREAQEPTAVPEGQESSAELEAFEADASPERAGASDDQAVQSAASEAEEEASAETGIAADSRVPEPIAQTNAEEEKQMKIAFGSKRPAEADEGQENVGLSTLLHSSRREQEARQAAEQTAAKQEEEAAKPAPGDEIEWKNLFLGRFAEEREFKRVRMCIVQREETLELIAQRYQLNPREIALYNRLQEHSVTEGQVLYIP</sequence>
<dbReference type="InterPro" id="IPR048862">
    <property type="entry name" value="SPOCS_spoVID_N"/>
</dbReference>
<organism evidence="3 4">
    <name type="scientific">Paenibacillus cisolokensis</name>
    <dbReference type="NCBI Taxonomy" id="1658519"/>
    <lineage>
        <taxon>Bacteria</taxon>
        <taxon>Bacillati</taxon>
        <taxon>Bacillota</taxon>
        <taxon>Bacilli</taxon>
        <taxon>Bacillales</taxon>
        <taxon>Paenibacillaceae</taxon>
        <taxon>Paenibacillus</taxon>
    </lineage>
</organism>
<name>A0ABQ4N2H5_9BACL</name>
<evidence type="ECO:0000313" key="4">
    <source>
        <dbReference type="Proteomes" id="UP000680304"/>
    </source>
</evidence>
<dbReference type="Pfam" id="PF01476">
    <property type="entry name" value="LysM"/>
    <property type="match status" value="1"/>
</dbReference>
<dbReference type="RefSeq" id="WP_213527678.1">
    <property type="nucleotide sequence ID" value="NZ_BOVJ01000029.1"/>
</dbReference>
<gene>
    <name evidence="3" type="ORF">PACILC2_09340</name>
</gene>
<feature type="region of interest" description="Disordered" evidence="1">
    <location>
        <begin position="153"/>
        <end position="207"/>
    </location>
</feature>
<feature type="compositionally biased region" description="Polar residues" evidence="1">
    <location>
        <begin position="258"/>
        <end position="280"/>
    </location>
</feature>
<proteinExistence type="predicted"/>